<dbReference type="EMBL" id="JAOPGA020001241">
    <property type="protein sequence ID" value="KAL0486529.1"/>
    <property type="molecule type" value="Genomic_DNA"/>
</dbReference>
<organism evidence="2 3">
    <name type="scientific">Acrasis kona</name>
    <dbReference type="NCBI Taxonomy" id="1008807"/>
    <lineage>
        <taxon>Eukaryota</taxon>
        <taxon>Discoba</taxon>
        <taxon>Heterolobosea</taxon>
        <taxon>Tetramitia</taxon>
        <taxon>Eutetramitia</taxon>
        <taxon>Acrasidae</taxon>
        <taxon>Acrasis</taxon>
    </lineage>
</organism>
<feature type="compositionally biased region" description="Basic and acidic residues" evidence="1">
    <location>
        <begin position="431"/>
        <end position="440"/>
    </location>
</feature>
<dbReference type="AlphaFoldDB" id="A0AAW2ZB58"/>
<evidence type="ECO:0000256" key="1">
    <source>
        <dbReference type="SAM" id="MobiDB-lite"/>
    </source>
</evidence>
<keyword evidence="3" id="KW-1185">Reference proteome</keyword>
<accession>A0AAW2ZB58</accession>
<reference evidence="2 3" key="1">
    <citation type="submission" date="2024-03" db="EMBL/GenBank/DDBJ databases">
        <title>The Acrasis kona genome and developmental transcriptomes reveal deep origins of eukaryotic multicellular pathways.</title>
        <authorList>
            <person name="Sheikh S."/>
            <person name="Fu C.-J."/>
            <person name="Brown M.W."/>
            <person name="Baldauf S.L."/>
        </authorList>
    </citation>
    <scope>NUCLEOTIDE SEQUENCE [LARGE SCALE GENOMIC DNA]</scope>
    <source>
        <strain evidence="2 3">ATCC MYA-3509</strain>
    </source>
</reference>
<feature type="region of interest" description="Disordered" evidence="1">
    <location>
        <begin position="421"/>
        <end position="440"/>
    </location>
</feature>
<gene>
    <name evidence="2" type="ORF">AKO1_001459</name>
</gene>
<sequence>MALSTKQRDKLKTVLEQFVETNINASCHKSSGDSYHYLILLLMCKDNGVKVGTVHRFYDTEDTKKEAELTSRFFEILNLEKVELTKLEPEDKMSYHQNVRDSRSESLMPPGRWIWHYATTFVIARVSELLGRSEFQSYVRYLLEKRIEKVEEFNQVKKNAERALPKCNLSEIVFFFVRKAKNNKKQNGATVFDNLKEYLGKQVCTQNVGTYFGSWKGQEAYEKVQFLYTLILIANRSDHNSLRLFGLTSGITDVAAFIGFDVVCFHECANKLVLSDLRLIPQTSFMTVRTKRSLVEIGHMTPQKKKEKFSNLLSTGFEIQAHSFLNHDLLLNINEEKFEKFVSYYSRDTANQKFVPCLIEELSPFRAVLMGRLTGLYSIVSVEKHRNTEKIVFKNEEDGSELVSNKGELSPLLETIYKNHNSPENDVVAPIKKDEAEEVD</sequence>
<name>A0AAW2ZB58_9EUKA</name>
<evidence type="ECO:0000313" key="2">
    <source>
        <dbReference type="EMBL" id="KAL0486529.1"/>
    </source>
</evidence>
<proteinExistence type="predicted"/>
<dbReference type="Proteomes" id="UP001431209">
    <property type="component" value="Unassembled WGS sequence"/>
</dbReference>
<protein>
    <submittedName>
        <fullName evidence="2">Dxr</fullName>
    </submittedName>
</protein>
<comment type="caution">
    <text evidence="2">The sequence shown here is derived from an EMBL/GenBank/DDBJ whole genome shotgun (WGS) entry which is preliminary data.</text>
</comment>
<evidence type="ECO:0000313" key="3">
    <source>
        <dbReference type="Proteomes" id="UP001431209"/>
    </source>
</evidence>